<feature type="region of interest" description="Disordered" evidence="4">
    <location>
        <begin position="1"/>
        <end position="22"/>
    </location>
</feature>
<dbReference type="SUPFAM" id="SSF57850">
    <property type="entry name" value="RING/U-box"/>
    <property type="match status" value="1"/>
</dbReference>
<dbReference type="GO" id="GO:0051028">
    <property type="term" value="P:mRNA transport"/>
    <property type="evidence" value="ECO:0007669"/>
    <property type="project" value="TreeGrafter"/>
</dbReference>
<protein>
    <recommendedName>
        <fullName evidence="5">RING-type domain-containing protein</fullName>
    </recommendedName>
</protein>
<dbReference type="AlphaFoldDB" id="A0A7S3QWJ6"/>
<dbReference type="InterPro" id="IPR026502">
    <property type="entry name" value="SLBP1/SLBP2"/>
</dbReference>
<dbReference type="SMART" id="SM00184">
    <property type="entry name" value="RING"/>
    <property type="match status" value="1"/>
</dbReference>
<evidence type="ECO:0000256" key="1">
    <source>
        <dbReference type="ARBA" id="ARBA00006151"/>
    </source>
</evidence>
<dbReference type="GO" id="GO:0071207">
    <property type="term" value="F:histone pre-mRNA stem-loop binding"/>
    <property type="evidence" value="ECO:0007669"/>
    <property type="project" value="TreeGrafter"/>
</dbReference>
<evidence type="ECO:0000256" key="3">
    <source>
        <dbReference type="PROSITE-ProRule" id="PRU00175"/>
    </source>
</evidence>
<comment type="similarity">
    <text evidence="1">Belongs to the SLBP family.</text>
</comment>
<reference evidence="6" key="1">
    <citation type="submission" date="2021-01" db="EMBL/GenBank/DDBJ databases">
        <authorList>
            <person name="Corre E."/>
            <person name="Pelletier E."/>
            <person name="Niang G."/>
            <person name="Scheremetjew M."/>
            <person name="Finn R."/>
            <person name="Kale V."/>
            <person name="Holt S."/>
            <person name="Cochrane G."/>
            <person name="Meng A."/>
            <person name="Brown T."/>
            <person name="Cohen L."/>
        </authorList>
    </citation>
    <scope>NUCLEOTIDE SEQUENCE</scope>
    <source>
        <strain evidence="6">CCMP1320</strain>
    </source>
</reference>
<organism evidence="6">
    <name type="scientific">Dunaliella tertiolecta</name>
    <name type="common">Green alga</name>
    <dbReference type="NCBI Taxonomy" id="3047"/>
    <lineage>
        <taxon>Eukaryota</taxon>
        <taxon>Viridiplantae</taxon>
        <taxon>Chlorophyta</taxon>
        <taxon>core chlorophytes</taxon>
        <taxon>Chlorophyceae</taxon>
        <taxon>CS clade</taxon>
        <taxon>Chlamydomonadales</taxon>
        <taxon>Dunaliellaceae</taxon>
        <taxon>Dunaliella</taxon>
    </lineage>
</organism>
<keyword evidence="3" id="KW-0863">Zinc-finger</keyword>
<dbReference type="PANTHER" id="PTHR17408">
    <property type="entry name" value="HISTONE RNA HAIRPIN-BINDING PROTEIN"/>
    <property type="match status" value="1"/>
</dbReference>
<dbReference type="GO" id="GO:0071204">
    <property type="term" value="C:histone pre-mRNA 3'end processing complex"/>
    <property type="evidence" value="ECO:0007669"/>
    <property type="project" value="TreeGrafter"/>
</dbReference>
<sequence>MDVAVSQARGREDAGMPNLRQREKQIQYGKNTPEYQLYLQQIPKCQRRRGDIRSPDPYANISKRAFDGCVKCWRRDLHLWQDRWCANQMLSNGGAVAVHSKSNGGVQCPENVAQASLGEKGLDQGCISNAASSGGADAANEDDLLCTVCWHDYQATILFPCGHAVLCAGCADSVMKEERPGRPSKICPMCRSHISEVLHVAE</sequence>
<keyword evidence="3" id="KW-0479">Metal-binding</keyword>
<keyword evidence="3" id="KW-0862">Zinc</keyword>
<dbReference type="PROSITE" id="PS50089">
    <property type="entry name" value="ZF_RING_2"/>
    <property type="match status" value="1"/>
</dbReference>
<keyword evidence="2" id="KW-0694">RNA-binding</keyword>
<dbReference type="InterPro" id="IPR029344">
    <property type="entry name" value="SLBP_RNA_bind"/>
</dbReference>
<dbReference type="GO" id="GO:0006398">
    <property type="term" value="P:mRNA 3'-end processing by stem-loop binding and cleavage"/>
    <property type="evidence" value="ECO:0007669"/>
    <property type="project" value="TreeGrafter"/>
</dbReference>
<gene>
    <name evidence="6" type="ORF">DTER00134_LOCUS10497</name>
</gene>
<evidence type="ECO:0000256" key="2">
    <source>
        <dbReference type="ARBA" id="ARBA00022884"/>
    </source>
</evidence>
<dbReference type="PANTHER" id="PTHR17408:SF0">
    <property type="entry name" value="HISTONE RNA HAIRPIN-BINDING PROTEIN"/>
    <property type="match status" value="1"/>
</dbReference>
<proteinExistence type="inferred from homology"/>
<feature type="domain" description="RING-type" evidence="5">
    <location>
        <begin position="146"/>
        <end position="191"/>
    </location>
</feature>
<evidence type="ECO:0000313" key="6">
    <source>
        <dbReference type="EMBL" id="CAE0495424.1"/>
    </source>
</evidence>
<accession>A0A7S3QWJ6</accession>
<dbReference type="InterPro" id="IPR038294">
    <property type="entry name" value="SLBP_RNA_bind_sf"/>
</dbReference>
<dbReference type="GO" id="GO:0005737">
    <property type="term" value="C:cytoplasm"/>
    <property type="evidence" value="ECO:0007669"/>
    <property type="project" value="TreeGrafter"/>
</dbReference>
<dbReference type="Gene3D" id="3.30.40.10">
    <property type="entry name" value="Zinc/RING finger domain, C3HC4 (zinc finger)"/>
    <property type="match status" value="1"/>
</dbReference>
<dbReference type="InterPro" id="IPR001841">
    <property type="entry name" value="Znf_RING"/>
</dbReference>
<dbReference type="Gene3D" id="1.10.8.1120">
    <property type="entry name" value="Histone RNA hairpin-binding protein RNA-binding domain"/>
    <property type="match status" value="1"/>
</dbReference>
<evidence type="ECO:0000256" key="4">
    <source>
        <dbReference type="SAM" id="MobiDB-lite"/>
    </source>
</evidence>
<dbReference type="EMBL" id="HBIP01017825">
    <property type="protein sequence ID" value="CAE0495424.1"/>
    <property type="molecule type" value="Transcribed_RNA"/>
</dbReference>
<feature type="compositionally biased region" description="Basic and acidic residues" evidence="4">
    <location>
        <begin position="9"/>
        <end position="22"/>
    </location>
</feature>
<dbReference type="InterPro" id="IPR013083">
    <property type="entry name" value="Znf_RING/FYVE/PHD"/>
</dbReference>
<name>A0A7S3QWJ6_DUNTE</name>
<evidence type="ECO:0000259" key="5">
    <source>
        <dbReference type="PROSITE" id="PS50089"/>
    </source>
</evidence>
<dbReference type="GO" id="GO:0008270">
    <property type="term" value="F:zinc ion binding"/>
    <property type="evidence" value="ECO:0007669"/>
    <property type="project" value="UniProtKB-KW"/>
</dbReference>
<dbReference type="Pfam" id="PF13920">
    <property type="entry name" value="zf-C3HC4_3"/>
    <property type="match status" value="1"/>
</dbReference>
<dbReference type="Pfam" id="PF15247">
    <property type="entry name" value="SLBP_RNA_bind"/>
    <property type="match status" value="1"/>
</dbReference>
<dbReference type="GO" id="GO:0003729">
    <property type="term" value="F:mRNA binding"/>
    <property type="evidence" value="ECO:0007669"/>
    <property type="project" value="InterPro"/>
</dbReference>